<dbReference type="EMBL" id="BAABHF010000015">
    <property type="protein sequence ID" value="GAA4489344.1"/>
    <property type="molecule type" value="Genomic_DNA"/>
</dbReference>
<evidence type="ECO:0000313" key="2">
    <source>
        <dbReference type="EMBL" id="GAA4489344.1"/>
    </source>
</evidence>
<sequence length="98" mass="10663">MPALLARGIPHKAGMCAVLEHRLLGGRGRKPEPHPKTPTATTDIPRRKRRFLPAVEDRDLHAAQPMSKRINGTARGHGAPEETRNPQSAFADTAEEGS</sequence>
<evidence type="ECO:0008006" key="4">
    <source>
        <dbReference type="Google" id="ProtNLM"/>
    </source>
</evidence>
<comment type="caution">
    <text evidence="2">The sequence shown here is derived from an EMBL/GenBank/DDBJ whole genome shotgun (WGS) entry which is preliminary data.</text>
</comment>
<reference evidence="3" key="1">
    <citation type="journal article" date="2019" name="Int. J. Syst. Evol. Microbiol.">
        <title>The Global Catalogue of Microorganisms (GCM) 10K type strain sequencing project: providing services to taxonomists for standard genome sequencing and annotation.</title>
        <authorList>
            <consortium name="The Broad Institute Genomics Platform"/>
            <consortium name="The Broad Institute Genome Sequencing Center for Infectious Disease"/>
            <person name="Wu L."/>
            <person name="Ma J."/>
        </authorList>
    </citation>
    <scope>NUCLEOTIDE SEQUENCE [LARGE SCALE GENOMIC DNA]</scope>
    <source>
        <strain evidence="3">JCM 17933</strain>
    </source>
</reference>
<feature type="compositionally biased region" description="Basic and acidic residues" evidence="1">
    <location>
        <begin position="24"/>
        <end position="35"/>
    </location>
</feature>
<organism evidence="2 3">
    <name type="scientific">Actinoallomurus oryzae</name>
    <dbReference type="NCBI Taxonomy" id="502180"/>
    <lineage>
        <taxon>Bacteria</taxon>
        <taxon>Bacillati</taxon>
        <taxon>Actinomycetota</taxon>
        <taxon>Actinomycetes</taxon>
        <taxon>Streptosporangiales</taxon>
        <taxon>Thermomonosporaceae</taxon>
        <taxon>Actinoallomurus</taxon>
    </lineage>
</organism>
<keyword evidence="3" id="KW-1185">Reference proteome</keyword>
<dbReference type="Proteomes" id="UP001500503">
    <property type="component" value="Unassembled WGS sequence"/>
</dbReference>
<evidence type="ECO:0000256" key="1">
    <source>
        <dbReference type="SAM" id="MobiDB-lite"/>
    </source>
</evidence>
<evidence type="ECO:0000313" key="3">
    <source>
        <dbReference type="Proteomes" id="UP001500503"/>
    </source>
</evidence>
<gene>
    <name evidence="2" type="ORF">GCM10023191_020030</name>
</gene>
<name>A0ABP8PLV7_9ACTN</name>
<accession>A0ABP8PLV7</accession>
<protein>
    <recommendedName>
        <fullName evidence="4">Transposase</fullName>
    </recommendedName>
</protein>
<proteinExistence type="predicted"/>
<feature type="region of interest" description="Disordered" evidence="1">
    <location>
        <begin position="24"/>
        <end position="98"/>
    </location>
</feature>